<gene>
    <name evidence="1" type="ORF">A3C59_02410</name>
</gene>
<evidence type="ECO:0000313" key="2">
    <source>
        <dbReference type="Proteomes" id="UP000176902"/>
    </source>
</evidence>
<sequence>MKERWRNIRVALGVLILASAFVGNRGVVNQENSPAKAAQPPQSLFIPPTLRSLMFEIGGYVIPEKLGVRSYPSANKFD</sequence>
<evidence type="ECO:0000313" key="1">
    <source>
        <dbReference type="EMBL" id="OGE31469.1"/>
    </source>
</evidence>
<organism evidence="1 2">
    <name type="scientific">Candidatus Daviesbacteria bacterium RIFCSPHIGHO2_02_FULL_36_13</name>
    <dbReference type="NCBI Taxonomy" id="1797768"/>
    <lineage>
        <taxon>Bacteria</taxon>
        <taxon>Candidatus Daviesiibacteriota</taxon>
    </lineage>
</organism>
<protein>
    <submittedName>
        <fullName evidence="1">Uncharacterized protein</fullName>
    </submittedName>
</protein>
<comment type="caution">
    <text evidence="1">The sequence shown here is derived from an EMBL/GenBank/DDBJ whole genome shotgun (WGS) entry which is preliminary data.</text>
</comment>
<dbReference type="Proteomes" id="UP000176902">
    <property type="component" value="Unassembled WGS sequence"/>
</dbReference>
<name>A0A1F5JS66_9BACT</name>
<accession>A0A1F5JS66</accession>
<proteinExistence type="predicted"/>
<reference evidence="1 2" key="1">
    <citation type="journal article" date="2016" name="Nat. Commun.">
        <title>Thousands of microbial genomes shed light on interconnected biogeochemical processes in an aquifer system.</title>
        <authorList>
            <person name="Anantharaman K."/>
            <person name="Brown C.T."/>
            <person name="Hug L.A."/>
            <person name="Sharon I."/>
            <person name="Castelle C.J."/>
            <person name="Probst A.J."/>
            <person name="Thomas B.C."/>
            <person name="Singh A."/>
            <person name="Wilkins M.J."/>
            <person name="Karaoz U."/>
            <person name="Brodie E.L."/>
            <person name="Williams K.H."/>
            <person name="Hubbard S.S."/>
            <person name="Banfield J.F."/>
        </authorList>
    </citation>
    <scope>NUCLEOTIDE SEQUENCE [LARGE SCALE GENOMIC DNA]</scope>
</reference>
<dbReference type="AlphaFoldDB" id="A0A1F5JS66"/>
<dbReference type="EMBL" id="MFCV01000039">
    <property type="protein sequence ID" value="OGE31469.1"/>
    <property type="molecule type" value="Genomic_DNA"/>
</dbReference>